<keyword evidence="3 4" id="KW-0694">RNA-binding</keyword>
<keyword evidence="2" id="KW-0677">Repeat</keyword>
<dbReference type="Proteomes" id="UP000825935">
    <property type="component" value="Chromosome 26"/>
</dbReference>
<evidence type="ECO:0000256" key="2">
    <source>
        <dbReference type="ARBA" id="ARBA00022737"/>
    </source>
</evidence>
<dbReference type="PANTHER" id="PTHR24012">
    <property type="entry name" value="RNA BINDING PROTEIN"/>
    <property type="match status" value="1"/>
</dbReference>
<accession>A0A8T2RN08</accession>
<dbReference type="OrthoDB" id="1735256at2759"/>
<keyword evidence="7" id="KW-1185">Reference proteome</keyword>
<feature type="domain" description="RRM" evidence="5">
    <location>
        <begin position="54"/>
        <end position="144"/>
    </location>
</feature>
<feature type="domain" description="RRM" evidence="5">
    <location>
        <begin position="145"/>
        <end position="234"/>
    </location>
</feature>
<dbReference type="Gene3D" id="3.30.70.330">
    <property type="match status" value="2"/>
</dbReference>
<dbReference type="SUPFAM" id="SSF63570">
    <property type="entry name" value="PABC (PABP) domain"/>
    <property type="match status" value="1"/>
</dbReference>
<reference evidence="6" key="1">
    <citation type="submission" date="2021-08" db="EMBL/GenBank/DDBJ databases">
        <title>WGS assembly of Ceratopteris richardii.</title>
        <authorList>
            <person name="Marchant D.B."/>
            <person name="Chen G."/>
            <person name="Jenkins J."/>
            <person name="Shu S."/>
            <person name="Leebens-Mack J."/>
            <person name="Grimwood J."/>
            <person name="Schmutz J."/>
            <person name="Soltis P."/>
            <person name="Soltis D."/>
            <person name="Chen Z.-H."/>
        </authorList>
    </citation>
    <scope>NUCLEOTIDE SEQUENCE</scope>
    <source>
        <strain evidence="6">Whitten #5841</strain>
        <tissue evidence="6">Leaf</tissue>
    </source>
</reference>
<comment type="caution">
    <text evidence="6">The sequence shown here is derived from an EMBL/GenBank/DDBJ whole genome shotgun (WGS) entry which is preliminary data.</text>
</comment>
<proteinExistence type="inferred from homology"/>
<dbReference type="Pfam" id="PF00076">
    <property type="entry name" value="RRM_1"/>
    <property type="match status" value="2"/>
</dbReference>
<evidence type="ECO:0000259" key="5">
    <source>
        <dbReference type="PROSITE" id="PS50102"/>
    </source>
</evidence>
<dbReference type="PROSITE" id="PS50102">
    <property type="entry name" value="RRM"/>
    <property type="match status" value="2"/>
</dbReference>
<evidence type="ECO:0000256" key="3">
    <source>
        <dbReference type="ARBA" id="ARBA00022884"/>
    </source>
</evidence>
<organism evidence="6 7">
    <name type="scientific">Ceratopteris richardii</name>
    <name type="common">Triangle waterfern</name>
    <dbReference type="NCBI Taxonomy" id="49495"/>
    <lineage>
        <taxon>Eukaryota</taxon>
        <taxon>Viridiplantae</taxon>
        <taxon>Streptophyta</taxon>
        <taxon>Embryophyta</taxon>
        <taxon>Tracheophyta</taxon>
        <taxon>Polypodiopsida</taxon>
        <taxon>Polypodiidae</taxon>
        <taxon>Polypodiales</taxon>
        <taxon>Pteridineae</taxon>
        <taxon>Pteridaceae</taxon>
        <taxon>Parkerioideae</taxon>
        <taxon>Ceratopteris</taxon>
    </lineage>
</organism>
<dbReference type="Gene3D" id="1.10.1900.10">
    <property type="entry name" value="c-terminal domain of poly(a) binding protein"/>
    <property type="match status" value="1"/>
</dbReference>
<evidence type="ECO:0000256" key="1">
    <source>
        <dbReference type="ARBA" id="ARBA00008557"/>
    </source>
</evidence>
<comment type="similarity">
    <text evidence="1">Belongs to the polyadenylate-binding protein type-1 family.</text>
</comment>
<evidence type="ECO:0000313" key="7">
    <source>
        <dbReference type="Proteomes" id="UP000825935"/>
    </source>
</evidence>
<dbReference type="InterPro" id="IPR000504">
    <property type="entry name" value="RRM_dom"/>
</dbReference>
<dbReference type="InterPro" id="IPR012677">
    <property type="entry name" value="Nucleotide-bd_a/b_plait_sf"/>
</dbReference>
<dbReference type="SUPFAM" id="SSF54928">
    <property type="entry name" value="RNA-binding domain, RBD"/>
    <property type="match status" value="2"/>
</dbReference>
<dbReference type="GO" id="GO:0003723">
    <property type="term" value="F:RNA binding"/>
    <property type="evidence" value="ECO:0007669"/>
    <property type="project" value="UniProtKB-UniRule"/>
</dbReference>
<evidence type="ECO:0000256" key="4">
    <source>
        <dbReference type="PROSITE-ProRule" id="PRU00176"/>
    </source>
</evidence>
<dbReference type="Pfam" id="PF00658">
    <property type="entry name" value="MLLE"/>
    <property type="match status" value="1"/>
</dbReference>
<dbReference type="InterPro" id="IPR002004">
    <property type="entry name" value="PABP_HYD_C"/>
</dbReference>
<dbReference type="AlphaFoldDB" id="A0A8T2RN08"/>
<dbReference type="SMART" id="SM00517">
    <property type="entry name" value="PolyA"/>
    <property type="match status" value="1"/>
</dbReference>
<dbReference type="InterPro" id="IPR036053">
    <property type="entry name" value="PABP-dom"/>
</dbReference>
<evidence type="ECO:0000313" key="6">
    <source>
        <dbReference type="EMBL" id="KAH7297440.1"/>
    </source>
</evidence>
<sequence>MSAISAGTKFDIAFGTLLAKHTLTGRFFSSLYVGDLDPNVIEAQLHEVFNQIGSVLYIRNLDKEIDNKPLHDTFSVFGPILSCRVAVDESGISEGRGVVQFEQMESAQTAIEKVKGMLINNKCICWAVFFRKQERELAVPSSKINNVYVKNISESMIDEEFGNTFEAFGIKSSAVDGSFKGFFSSCKIMRTPQGQSMGSGFVSFSSPKEATRAVNEMNAKMVGSKPLYVAHAQRKEDRWARLQTPFAQLRTASMNALQFMQAPSYVSSWRPGNGPGGMRPSAPQLPNYYIHVVQRPNPQASRDVTDTFVPGTNYEMGGGQALASALASAPPDQHRMMLGEQLYPLVDQIEHDHAGKLEVLHLIEPRDALKAKVAEAMDVLCMAQGSEGCGGERKWCW</sequence>
<gene>
    <name evidence="6" type="ORF">KP509_26G069700</name>
</gene>
<dbReference type="SMART" id="SM00360">
    <property type="entry name" value="RRM"/>
    <property type="match status" value="2"/>
</dbReference>
<dbReference type="OMA" id="VENAVSW"/>
<name>A0A8T2RN08_CERRI</name>
<dbReference type="EMBL" id="CM035431">
    <property type="protein sequence ID" value="KAH7297440.1"/>
    <property type="molecule type" value="Genomic_DNA"/>
</dbReference>
<protein>
    <recommendedName>
        <fullName evidence="5">RRM domain-containing protein</fullName>
    </recommendedName>
</protein>
<dbReference type="InterPro" id="IPR035979">
    <property type="entry name" value="RBD_domain_sf"/>
</dbReference>